<evidence type="ECO:0000313" key="5">
    <source>
        <dbReference type="EMBL" id="STQ09410.1"/>
    </source>
</evidence>
<accession>A0A377LVR4</accession>
<dbReference type="GO" id="GO:0016787">
    <property type="term" value="F:hydrolase activity"/>
    <property type="evidence" value="ECO:0007669"/>
    <property type="project" value="UniProtKB-KW"/>
</dbReference>
<evidence type="ECO:0000256" key="4">
    <source>
        <dbReference type="SAM" id="SignalP"/>
    </source>
</evidence>
<dbReference type="InterPro" id="IPR005318">
    <property type="entry name" value="OM_porin_bac"/>
</dbReference>
<sequence length="435" mass="48026">MKKELSLVALSIFVTLPAVASQQSDSQGFINDSHLDLFLRNAYISRDYHQGQQDKAEWGQGIIATFESGYTEGVVGFGVDGIAQYGVRLDGGRGKSGAGGIDFFKQEDDGRAKSDLAKFGATAKMRISNTVLSYGNQRPELPIINADSSRLLFESYTGTMLTSKEIDGLEINAGYFTDEQRKSDDRHDSGLKGFSFGGASYQFNDQFSGALYASHNEEVMNKQYLGMNFKQPFSTGQQLVLDFNGYNSRLDQGYADSLDTGRSNTIWSLAASYIWDIHTFKVAYQQSSGSTGYNYGGYRDQGGVGDGGNTIWLANSYWSDFNGEDERSWQASYGLDFGGLGLPGLSWTTAYVRGDNIKTAETSNGKEHEWFNQIQYQVQDGPAKDLKLKLRYSVLRVSSNASDYNVGGDEIRAYVEYPFNVFLSLSPHPNPLPKG</sequence>
<dbReference type="Gene3D" id="2.40.160.10">
    <property type="entry name" value="Porin"/>
    <property type="match status" value="1"/>
</dbReference>
<dbReference type="PANTHER" id="PTHR34596">
    <property type="entry name" value="CHITOPORIN"/>
    <property type="match status" value="1"/>
</dbReference>
<dbReference type="EC" id="3.4.21.-" evidence="5"/>
<dbReference type="InterPro" id="IPR023614">
    <property type="entry name" value="Porin_dom_sf"/>
</dbReference>
<keyword evidence="5" id="KW-0378">Hydrolase</keyword>
<keyword evidence="2" id="KW-0813">Transport</keyword>
<name>A0A377LVR4_ENTCL</name>
<evidence type="ECO:0000256" key="1">
    <source>
        <dbReference type="ARBA" id="ARBA00009075"/>
    </source>
</evidence>
<feature type="chain" id="PRO_5016828723" evidence="4">
    <location>
        <begin position="21"/>
        <end position="435"/>
    </location>
</feature>
<dbReference type="Proteomes" id="UP000255106">
    <property type="component" value="Unassembled WGS sequence"/>
</dbReference>
<comment type="similarity">
    <text evidence="1">Belongs to the outer membrane porin (Opr) (TC 1.B.25) family.</text>
</comment>
<evidence type="ECO:0000256" key="3">
    <source>
        <dbReference type="ARBA" id="ARBA00022729"/>
    </source>
</evidence>
<evidence type="ECO:0000313" key="6">
    <source>
        <dbReference type="Proteomes" id="UP000255106"/>
    </source>
</evidence>
<protein>
    <submittedName>
        <fullName evidence="5">Outer membrane porin</fullName>
        <ecNumber evidence="5">3.4.21.-</ecNumber>
    </submittedName>
</protein>
<gene>
    <name evidence="5" type="primary">oprD</name>
    <name evidence="5" type="ORF">NCTC10005_02116</name>
</gene>
<dbReference type="PANTHER" id="PTHR34596:SF2">
    <property type="entry name" value="CHITOPORIN"/>
    <property type="match status" value="1"/>
</dbReference>
<dbReference type="EMBL" id="UGJB01000004">
    <property type="protein sequence ID" value="STQ09410.1"/>
    <property type="molecule type" value="Genomic_DNA"/>
</dbReference>
<reference evidence="5 6" key="1">
    <citation type="submission" date="2018-06" db="EMBL/GenBank/DDBJ databases">
        <authorList>
            <consortium name="Pathogen Informatics"/>
            <person name="Doyle S."/>
        </authorList>
    </citation>
    <scope>NUCLEOTIDE SEQUENCE [LARGE SCALE GENOMIC DNA]</scope>
    <source>
        <strain evidence="5 6">NCTC10005</strain>
    </source>
</reference>
<evidence type="ECO:0000256" key="2">
    <source>
        <dbReference type="ARBA" id="ARBA00022448"/>
    </source>
</evidence>
<dbReference type="GO" id="GO:0015288">
    <property type="term" value="F:porin activity"/>
    <property type="evidence" value="ECO:0007669"/>
    <property type="project" value="TreeGrafter"/>
</dbReference>
<dbReference type="GO" id="GO:0016020">
    <property type="term" value="C:membrane"/>
    <property type="evidence" value="ECO:0007669"/>
    <property type="project" value="InterPro"/>
</dbReference>
<feature type="signal peptide" evidence="4">
    <location>
        <begin position="1"/>
        <end position="20"/>
    </location>
</feature>
<dbReference type="Pfam" id="PF03573">
    <property type="entry name" value="OprD"/>
    <property type="match status" value="1"/>
</dbReference>
<proteinExistence type="inferred from homology"/>
<organism evidence="5 6">
    <name type="scientific">Enterobacter cloacae</name>
    <dbReference type="NCBI Taxonomy" id="550"/>
    <lineage>
        <taxon>Bacteria</taxon>
        <taxon>Pseudomonadati</taxon>
        <taxon>Pseudomonadota</taxon>
        <taxon>Gammaproteobacteria</taxon>
        <taxon>Enterobacterales</taxon>
        <taxon>Enterobacteriaceae</taxon>
        <taxon>Enterobacter</taxon>
        <taxon>Enterobacter cloacae complex</taxon>
    </lineage>
</organism>
<dbReference type="AlphaFoldDB" id="A0A377LVR4"/>
<keyword evidence="3 4" id="KW-0732">Signal</keyword>